<evidence type="ECO:0000313" key="4">
    <source>
        <dbReference type="Proteomes" id="UP000012174"/>
    </source>
</evidence>
<feature type="transmembrane region" description="Helical" evidence="1">
    <location>
        <begin position="160"/>
        <end position="184"/>
    </location>
</feature>
<evidence type="ECO:0000256" key="1">
    <source>
        <dbReference type="SAM" id="Phobius"/>
    </source>
</evidence>
<dbReference type="InterPro" id="IPR037119">
    <property type="entry name" value="Haem_oxidase_HugZ-like_sf"/>
</dbReference>
<dbReference type="HOGENOM" id="CLU_081019_0_0_1"/>
<keyword evidence="1" id="KW-0472">Membrane</keyword>
<dbReference type="AlphaFoldDB" id="M7U132"/>
<name>M7U132_EUTLA</name>
<accession>M7U132</accession>
<reference evidence="4" key="1">
    <citation type="journal article" date="2013" name="Genome Announc.">
        <title>Draft genome sequence of the grapevine dieback fungus Eutypa lata UCR-EL1.</title>
        <authorList>
            <person name="Blanco-Ulate B."/>
            <person name="Rolshausen P.E."/>
            <person name="Cantu D."/>
        </authorList>
    </citation>
    <scope>NUCLEOTIDE SEQUENCE [LARGE SCALE GENOMIC DNA]</scope>
    <source>
        <strain evidence="4">UCR-EL1</strain>
    </source>
</reference>
<organism evidence="3 4">
    <name type="scientific">Eutypa lata (strain UCR-EL1)</name>
    <name type="common">Grapevine dieback disease fungus</name>
    <name type="synonym">Eutypa armeniacae</name>
    <dbReference type="NCBI Taxonomy" id="1287681"/>
    <lineage>
        <taxon>Eukaryota</taxon>
        <taxon>Fungi</taxon>
        <taxon>Dikarya</taxon>
        <taxon>Ascomycota</taxon>
        <taxon>Pezizomycotina</taxon>
        <taxon>Sordariomycetes</taxon>
        <taxon>Xylariomycetidae</taxon>
        <taxon>Xylariales</taxon>
        <taxon>Diatrypaceae</taxon>
        <taxon>Eutypa</taxon>
    </lineage>
</organism>
<dbReference type="InterPro" id="IPR019595">
    <property type="entry name" value="DUF2470"/>
</dbReference>
<dbReference type="EMBL" id="KB705410">
    <property type="protein sequence ID" value="EMR72635.1"/>
    <property type="molecule type" value="Genomic_DNA"/>
</dbReference>
<gene>
    <name evidence="3" type="ORF">UCREL1_310</name>
</gene>
<dbReference type="PANTHER" id="PTHR37783">
    <property type="entry name" value="MEMBRANE PROTEIN, PUTATIVE (AFU_ORTHOLOGUE AFUA_1G04315)-RELATED"/>
    <property type="match status" value="1"/>
</dbReference>
<keyword evidence="1" id="KW-0812">Transmembrane</keyword>
<dbReference type="eggNOG" id="ENOG502RZUI">
    <property type="taxonomic scope" value="Eukaryota"/>
</dbReference>
<dbReference type="Pfam" id="PF10615">
    <property type="entry name" value="DUF2470"/>
    <property type="match status" value="1"/>
</dbReference>
<sequence length="234" mass="25485">MAAATENNKPTGPPSNEAVKARIMSHMNKDHTYELSHYLRAFNGVSSSAARNPQLTDLALDSMSIRSTGGSHVVRIAPPMASLMDSRVRMIEMAQEAQQKLGLSSIRISTYAPPAGGGVVSFAGVALYFFCAATLGLGLVRPGTAAWEALDAFFPFGAEGYTWLVKAIFVPVLVIHVSEAWWIARTRLAKHGIETGTKLWLLWVADTFLEGLPAMWRFDALVDAEKKLREGAKH</sequence>
<proteinExistence type="predicted"/>
<dbReference type="Gene3D" id="3.20.180.10">
    <property type="entry name" value="PNP-oxidase-like"/>
    <property type="match status" value="1"/>
</dbReference>
<dbReference type="KEGG" id="ela:UCREL1_310"/>
<feature type="transmembrane region" description="Helical" evidence="1">
    <location>
        <begin position="115"/>
        <end position="140"/>
    </location>
</feature>
<keyword evidence="1" id="KW-1133">Transmembrane helix</keyword>
<protein>
    <submittedName>
        <fullName evidence="3">Putative integral membrane protein</fullName>
    </submittedName>
</protein>
<dbReference type="OMA" id="VECFFFD"/>
<feature type="domain" description="DUF2470" evidence="2">
    <location>
        <begin position="20"/>
        <end position="93"/>
    </location>
</feature>
<dbReference type="OrthoDB" id="5553410at2759"/>
<evidence type="ECO:0000313" key="3">
    <source>
        <dbReference type="EMBL" id="EMR72635.1"/>
    </source>
</evidence>
<dbReference type="Proteomes" id="UP000012174">
    <property type="component" value="Unassembled WGS sequence"/>
</dbReference>
<dbReference type="PANTHER" id="PTHR37783:SF1">
    <property type="entry name" value="MEMBRANE PROTEIN, PUTATIVE (AFU_ORTHOLOGUE AFUA_1G04315)-RELATED"/>
    <property type="match status" value="1"/>
</dbReference>
<keyword evidence="4" id="KW-1185">Reference proteome</keyword>
<evidence type="ECO:0000259" key="2">
    <source>
        <dbReference type="Pfam" id="PF10615"/>
    </source>
</evidence>